<dbReference type="Proteomes" id="UP001562178">
    <property type="component" value="Unassembled WGS sequence"/>
</dbReference>
<protein>
    <recommendedName>
        <fullName evidence="3">Chemotaxis protein</fullName>
    </recommendedName>
</protein>
<organism evidence="1 2">
    <name type="scientific">Comamonas sediminis</name>
    <dbReference type="NCBI Taxonomy" id="1783360"/>
    <lineage>
        <taxon>Bacteria</taxon>
        <taxon>Pseudomonadati</taxon>
        <taxon>Pseudomonadota</taxon>
        <taxon>Betaproteobacteria</taxon>
        <taxon>Burkholderiales</taxon>
        <taxon>Comamonadaceae</taxon>
        <taxon>Comamonas</taxon>
    </lineage>
</organism>
<dbReference type="EMBL" id="JBGBDC010000002">
    <property type="protein sequence ID" value="MEY2250360.1"/>
    <property type="molecule type" value="Genomic_DNA"/>
</dbReference>
<gene>
    <name evidence="1" type="ORF">AB7A72_05050</name>
</gene>
<sequence>MIYSHLIAAGVALAIGATGAAYVQSNRYERQIAQLKLDASGQDLQEVRKVLGDMAGFQKGFTDALSNFQAGNSANAKAQQELGTLILDVRGTAAGLRGDFAKLPQRITDAARPALAEYATTCTAVFEAMAAAGGRLAEGGAGIARQAEGHAADARLMQEAWPRTKPAIVVAPSANQ</sequence>
<evidence type="ECO:0000313" key="1">
    <source>
        <dbReference type="EMBL" id="MEY2250360.1"/>
    </source>
</evidence>
<dbReference type="RefSeq" id="WP_369459210.1">
    <property type="nucleotide sequence ID" value="NZ_JBGBDC010000002.1"/>
</dbReference>
<name>A0ABV4AZ11_9BURK</name>
<reference evidence="1 2" key="1">
    <citation type="journal article" date="2016" name="Int. J. Syst. Evol. Microbiol.">
        <title>Description of Comamonas sediminis sp. nov., isolated from lagoon sediments.</title>
        <authorList>
            <person name="Subhash Y."/>
            <person name="Bang J.J."/>
            <person name="You T.H."/>
            <person name="Lee S.S."/>
        </authorList>
    </citation>
    <scope>NUCLEOTIDE SEQUENCE [LARGE SCALE GENOMIC DNA]</scope>
    <source>
        <strain evidence="1 2">JCM 31169</strain>
    </source>
</reference>
<evidence type="ECO:0008006" key="3">
    <source>
        <dbReference type="Google" id="ProtNLM"/>
    </source>
</evidence>
<keyword evidence="2" id="KW-1185">Reference proteome</keyword>
<proteinExistence type="predicted"/>
<comment type="caution">
    <text evidence="1">The sequence shown here is derived from an EMBL/GenBank/DDBJ whole genome shotgun (WGS) entry which is preliminary data.</text>
</comment>
<evidence type="ECO:0000313" key="2">
    <source>
        <dbReference type="Proteomes" id="UP001562178"/>
    </source>
</evidence>
<accession>A0ABV4AZ11</accession>